<organism evidence="1 2">
    <name type="scientific">Steinernema carpocapsae</name>
    <name type="common">Entomopathogenic nematode</name>
    <dbReference type="NCBI Taxonomy" id="34508"/>
    <lineage>
        <taxon>Eukaryota</taxon>
        <taxon>Metazoa</taxon>
        <taxon>Ecdysozoa</taxon>
        <taxon>Nematoda</taxon>
        <taxon>Chromadorea</taxon>
        <taxon>Rhabditida</taxon>
        <taxon>Tylenchina</taxon>
        <taxon>Panagrolaimomorpha</taxon>
        <taxon>Strongyloidoidea</taxon>
        <taxon>Steinernematidae</taxon>
        <taxon>Steinernema</taxon>
    </lineage>
</organism>
<dbReference type="AlphaFoldDB" id="A0A4U5NU45"/>
<gene>
    <name evidence="1" type="ORF">L596_011232</name>
</gene>
<evidence type="ECO:0000313" key="2">
    <source>
        <dbReference type="Proteomes" id="UP000298663"/>
    </source>
</evidence>
<comment type="caution">
    <text evidence="1">The sequence shown here is derived from an EMBL/GenBank/DDBJ whole genome shotgun (WGS) entry which is preliminary data.</text>
</comment>
<protein>
    <recommendedName>
        <fullName evidence="3">Beta-lactamase-related domain-containing protein</fullName>
    </recommendedName>
</protein>
<reference evidence="1 2" key="2">
    <citation type="journal article" date="2019" name="G3 (Bethesda)">
        <title>Hybrid Assembly of the Genome of the Entomopathogenic Nematode Steinernema carpocapsae Identifies the X-Chromosome.</title>
        <authorList>
            <person name="Serra L."/>
            <person name="Macchietto M."/>
            <person name="Macias-Munoz A."/>
            <person name="McGill C.J."/>
            <person name="Rodriguez I.M."/>
            <person name="Rodriguez B."/>
            <person name="Murad R."/>
            <person name="Mortazavi A."/>
        </authorList>
    </citation>
    <scope>NUCLEOTIDE SEQUENCE [LARGE SCALE GENOMIC DNA]</scope>
    <source>
        <strain evidence="1 2">ALL</strain>
    </source>
</reference>
<reference evidence="1 2" key="1">
    <citation type="journal article" date="2015" name="Genome Biol.">
        <title>Comparative genomics of Steinernema reveals deeply conserved gene regulatory networks.</title>
        <authorList>
            <person name="Dillman A.R."/>
            <person name="Macchietto M."/>
            <person name="Porter C.F."/>
            <person name="Rogers A."/>
            <person name="Williams B."/>
            <person name="Antoshechkin I."/>
            <person name="Lee M.M."/>
            <person name="Goodwin Z."/>
            <person name="Lu X."/>
            <person name="Lewis E.E."/>
            <person name="Goodrich-Blair H."/>
            <person name="Stock S.P."/>
            <person name="Adams B.J."/>
            <person name="Sternberg P.W."/>
            <person name="Mortazavi A."/>
        </authorList>
    </citation>
    <scope>NUCLEOTIDE SEQUENCE [LARGE SCALE GENOMIC DNA]</scope>
    <source>
        <strain evidence="1 2">ALL</strain>
    </source>
</reference>
<dbReference type="EMBL" id="AZBU02000003">
    <property type="protein sequence ID" value="TKR86694.1"/>
    <property type="molecule type" value="Genomic_DNA"/>
</dbReference>
<evidence type="ECO:0008006" key="3">
    <source>
        <dbReference type="Google" id="ProtNLM"/>
    </source>
</evidence>
<name>A0A4U5NU45_STECR</name>
<evidence type="ECO:0000313" key="1">
    <source>
        <dbReference type="EMBL" id="TKR86694.1"/>
    </source>
</evidence>
<dbReference type="Proteomes" id="UP000298663">
    <property type="component" value="Unassembled WGS sequence"/>
</dbReference>
<accession>A0A4U5NU45</accession>
<keyword evidence="2" id="KW-1185">Reference proteome</keyword>
<sequence>MSAAAGWVLNSEQMARLLSDIASRSRSTYSTMVIPSRQMPFYGRGIQLRPRDGGIFHCGSLAGTEALVYNNRGITVSMVINLRGAKENTLTKWMTRLAERIAESASNVLKL</sequence>
<dbReference type="OrthoDB" id="5946976at2759"/>
<proteinExistence type="predicted"/>